<proteinExistence type="predicted"/>
<protein>
    <submittedName>
        <fullName evidence="1 3">Uncharacterized protein</fullName>
    </submittedName>
</protein>
<dbReference type="Proteomes" id="UP000050794">
    <property type="component" value="Unassembled WGS sequence"/>
</dbReference>
<evidence type="ECO:0000313" key="2">
    <source>
        <dbReference type="Proteomes" id="UP000050794"/>
    </source>
</evidence>
<dbReference type="EMBL" id="UYWY01025471">
    <property type="protein sequence ID" value="VDM49708.1"/>
    <property type="molecule type" value="Genomic_DNA"/>
</dbReference>
<gene>
    <name evidence="1" type="ORF">TCNE_LOCUS18387</name>
</gene>
<dbReference type="WBParaSite" id="TCNE_0001839101-mRNA-1">
    <property type="protein sequence ID" value="TCNE_0001839101-mRNA-1"/>
    <property type="gene ID" value="TCNE_0001839101"/>
</dbReference>
<sequence length="66" mass="7133">MALYQRRSVEQQLTSPAMASGLGALPAAYSPFTPLSLSPFGIPSPLSSSSLEGWFERIIYKILKCA</sequence>
<organism evidence="2 3">
    <name type="scientific">Toxocara canis</name>
    <name type="common">Canine roundworm</name>
    <dbReference type="NCBI Taxonomy" id="6265"/>
    <lineage>
        <taxon>Eukaryota</taxon>
        <taxon>Metazoa</taxon>
        <taxon>Ecdysozoa</taxon>
        <taxon>Nematoda</taxon>
        <taxon>Chromadorea</taxon>
        <taxon>Rhabditida</taxon>
        <taxon>Spirurina</taxon>
        <taxon>Ascaridomorpha</taxon>
        <taxon>Ascaridoidea</taxon>
        <taxon>Toxocaridae</taxon>
        <taxon>Toxocara</taxon>
    </lineage>
</organism>
<accession>A0A183VCB7</accession>
<reference evidence="1 2" key="2">
    <citation type="submission" date="2018-11" db="EMBL/GenBank/DDBJ databases">
        <authorList>
            <consortium name="Pathogen Informatics"/>
        </authorList>
    </citation>
    <scope>NUCLEOTIDE SEQUENCE [LARGE SCALE GENOMIC DNA]</scope>
</reference>
<reference evidence="3" key="1">
    <citation type="submission" date="2016-06" db="UniProtKB">
        <authorList>
            <consortium name="WormBaseParasite"/>
        </authorList>
    </citation>
    <scope>IDENTIFICATION</scope>
</reference>
<evidence type="ECO:0000313" key="3">
    <source>
        <dbReference type="WBParaSite" id="TCNE_0001839101-mRNA-1"/>
    </source>
</evidence>
<evidence type="ECO:0000313" key="1">
    <source>
        <dbReference type="EMBL" id="VDM49708.1"/>
    </source>
</evidence>
<dbReference type="AlphaFoldDB" id="A0A183VCB7"/>
<name>A0A183VCB7_TOXCA</name>
<keyword evidence="2" id="KW-1185">Reference proteome</keyword>